<evidence type="ECO:0000256" key="2">
    <source>
        <dbReference type="ARBA" id="ARBA00022741"/>
    </source>
</evidence>
<dbReference type="InterPro" id="IPR037171">
    <property type="entry name" value="NagB/RpiA_transferase-like"/>
</dbReference>
<dbReference type="GO" id="GO:0046872">
    <property type="term" value="F:metal ion binding"/>
    <property type="evidence" value="ECO:0007669"/>
    <property type="project" value="UniProtKB-KW"/>
</dbReference>
<dbReference type="RefSeq" id="WP_072862173.1">
    <property type="nucleotide sequence ID" value="NZ_FQUI01000001.1"/>
</dbReference>
<organism evidence="6 7">
    <name type="scientific">Marinitoga hydrogenitolerans (strain DSM 16785 / JCM 12826 / AT1271)</name>
    <dbReference type="NCBI Taxonomy" id="1122195"/>
    <lineage>
        <taxon>Bacteria</taxon>
        <taxon>Thermotogati</taxon>
        <taxon>Thermotogota</taxon>
        <taxon>Thermotogae</taxon>
        <taxon>Petrotogales</taxon>
        <taxon>Petrotogaceae</taxon>
        <taxon>Marinitoga</taxon>
    </lineage>
</organism>
<keyword evidence="3 4" id="KW-0067">ATP-binding</keyword>
<keyword evidence="7" id="KW-1185">Reference proteome</keyword>
<evidence type="ECO:0000256" key="1">
    <source>
        <dbReference type="ARBA" id="ARBA00010638"/>
    </source>
</evidence>
<evidence type="ECO:0000256" key="5">
    <source>
        <dbReference type="RuleBase" id="RU361279"/>
    </source>
</evidence>
<keyword evidence="2 4" id="KW-0547">Nucleotide-binding</keyword>
<feature type="binding site" evidence="4">
    <location>
        <position position="53"/>
    </location>
    <ligand>
        <name>substrate</name>
    </ligand>
</feature>
<comment type="cofactor">
    <cofactor evidence="5">
        <name>Mg(2+)</name>
        <dbReference type="ChEBI" id="CHEBI:18420"/>
    </cofactor>
</comment>
<dbReference type="AlphaFoldDB" id="A0A1M4S5Q9"/>
<dbReference type="OrthoDB" id="9801938at2"/>
<dbReference type="InterPro" id="IPR002698">
    <property type="entry name" value="FTHF_cligase"/>
</dbReference>
<dbReference type="GO" id="GO:0035999">
    <property type="term" value="P:tetrahydrofolate interconversion"/>
    <property type="evidence" value="ECO:0007669"/>
    <property type="project" value="TreeGrafter"/>
</dbReference>
<evidence type="ECO:0000256" key="4">
    <source>
        <dbReference type="PIRSR" id="PIRSR006806-1"/>
    </source>
</evidence>
<dbReference type="SUPFAM" id="SSF100950">
    <property type="entry name" value="NagB/RpiA/CoA transferase-like"/>
    <property type="match status" value="1"/>
</dbReference>
<dbReference type="EMBL" id="FQUI01000001">
    <property type="protein sequence ID" value="SHE27357.1"/>
    <property type="molecule type" value="Genomic_DNA"/>
</dbReference>
<evidence type="ECO:0000256" key="3">
    <source>
        <dbReference type="ARBA" id="ARBA00022840"/>
    </source>
</evidence>
<dbReference type="PANTHER" id="PTHR23407:SF1">
    <property type="entry name" value="5-FORMYLTETRAHYDROFOLATE CYCLO-LIGASE"/>
    <property type="match status" value="1"/>
</dbReference>
<sequence length="181" mass="21605">MKDGIRKVMLKKRMSLEKDMYDRYSYLIRTNILKYIENRKFKSIAMYYPFRKEVDLLNLIDLLKDKDILFPKIKGKDMYFVKISSFDEFEKGKYGIMEPVGEIYNKIIDIFLIPGIAFDERLFRLGYGGGYYDRYFSKYKKGLLIGTAFDFQILKDVPTYNHDIKMDVIITEKRIIKGDNL</sequence>
<name>A0A1M4S5Q9_MARH1</name>
<reference evidence="6" key="1">
    <citation type="submission" date="2016-11" db="EMBL/GenBank/DDBJ databases">
        <authorList>
            <person name="Varghese N."/>
            <person name="Submissions S."/>
        </authorList>
    </citation>
    <scope>NUCLEOTIDE SEQUENCE [LARGE SCALE GENOMIC DNA]</scope>
    <source>
        <strain evidence="6">DSM 16785</strain>
    </source>
</reference>
<dbReference type="Proteomes" id="UP000184334">
    <property type="component" value="Unassembled WGS sequence"/>
</dbReference>
<keyword evidence="5" id="KW-0460">Magnesium</keyword>
<dbReference type="GO" id="GO:0030272">
    <property type="term" value="F:5-formyltetrahydrofolate cyclo-ligase activity"/>
    <property type="evidence" value="ECO:0007669"/>
    <property type="project" value="UniProtKB-EC"/>
</dbReference>
<dbReference type="Gene3D" id="3.40.50.10420">
    <property type="entry name" value="NagB/RpiA/CoA transferase-like"/>
    <property type="match status" value="1"/>
</dbReference>
<dbReference type="STRING" id="1122195.SAMN02745164_00042"/>
<comment type="caution">
    <text evidence="6">The sequence shown here is derived from an EMBL/GenBank/DDBJ whole genome shotgun (WGS) entry which is preliminary data.</text>
</comment>
<accession>A0A1M4S5Q9</accession>
<dbReference type="GO" id="GO:0009396">
    <property type="term" value="P:folic acid-containing compound biosynthetic process"/>
    <property type="evidence" value="ECO:0007669"/>
    <property type="project" value="TreeGrafter"/>
</dbReference>
<dbReference type="Pfam" id="PF01812">
    <property type="entry name" value="5-FTHF_cyc-lig"/>
    <property type="match status" value="1"/>
</dbReference>
<keyword evidence="5" id="KW-0479">Metal-binding</keyword>
<protein>
    <recommendedName>
        <fullName evidence="5">5-formyltetrahydrofolate cyclo-ligase</fullName>
        <ecNumber evidence="5">6.3.3.2</ecNumber>
    </recommendedName>
</protein>
<comment type="catalytic activity">
    <reaction evidence="5">
        <text>(6S)-5-formyl-5,6,7,8-tetrahydrofolate + ATP = (6R)-5,10-methenyltetrahydrofolate + ADP + phosphate</text>
        <dbReference type="Rhea" id="RHEA:10488"/>
        <dbReference type="ChEBI" id="CHEBI:30616"/>
        <dbReference type="ChEBI" id="CHEBI:43474"/>
        <dbReference type="ChEBI" id="CHEBI:57455"/>
        <dbReference type="ChEBI" id="CHEBI:57457"/>
        <dbReference type="ChEBI" id="CHEBI:456216"/>
        <dbReference type="EC" id="6.3.3.2"/>
    </reaction>
</comment>
<dbReference type="PIRSF" id="PIRSF006806">
    <property type="entry name" value="FTHF_cligase"/>
    <property type="match status" value="1"/>
</dbReference>
<gene>
    <name evidence="6" type="ORF">SAMN02745164_00042</name>
</gene>
<proteinExistence type="inferred from homology"/>
<dbReference type="InterPro" id="IPR024185">
    <property type="entry name" value="FTHF_cligase-like_sf"/>
</dbReference>
<dbReference type="PANTHER" id="PTHR23407">
    <property type="entry name" value="ATPASE INHIBITOR/5-FORMYLTETRAHYDROFOLATE CYCLO-LIGASE"/>
    <property type="match status" value="1"/>
</dbReference>
<comment type="similarity">
    <text evidence="1 5">Belongs to the 5-formyltetrahydrofolate cyclo-ligase family.</text>
</comment>
<dbReference type="GO" id="GO:0005524">
    <property type="term" value="F:ATP binding"/>
    <property type="evidence" value="ECO:0007669"/>
    <property type="project" value="UniProtKB-KW"/>
</dbReference>
<feature type="binding site" evidence="4">
    <location>
        <begin position="124"/>
        <end position="132"/>
    </location>
    <ligand>
        <name>ATP</name>
        <dbReference type="ChEBI" id="CHEBI:30616"/>
    </ligand>
</feature>
<evidence type="ECO:0000313" key="6">
    <source>
        <dbReference type="EMBL" id="SHE27357.1"/>
    </source>
</evidence>
<evidence type="ECO:0000313" key="7">
    <source>
        <dbReference type="Proteomes" id="UP000184334"/>
    </source>
</evidence>
<feature type="binding site" evidence="4">
    <location>
        <begin position="2"/>
        <end position="6"/>
    </location>
    <ligand>
        <name>ATP</name>
        <dbReference type="ChEBI" id="CHEBI:30616"/>
    </ligand>
</feature>
<dbReference type="EC" id="6.3.3.2" evidence="5"/>
<dbReference type="NCBIfam" id="TIGR02727">
    <property type="entry name" value="MTHFS_bact"/>
    <property type="match status" value="1"/>
</dbReference>